<name>A0ABW2QER5_9MICO</name>
<comment type="caution">
    <text evidence="1">The sequence shown here is derived from an EMBL/GenBank/DDBJ whole genome shotgun (WGS) entry which is preliminary data.</text>
</comment>
<dbReference type="Proteomes" id="UP001596455">
    <property type="component" value="Unassembled WGS sequence"/>
</dbReference>
<reference evidence="2" key="1">
    <citation type="journal article" date="2019" name="Int. J. Syst. Evol. Microbiol.">
        <title>The Global Catalogue of Microorganisms (GCM) 10K type strain sequencing project: providing services to taxonomists for standard genome sequencing and annotation.</title>
        <authorList>
            <consortium name="The Broad Institute Genomics Platform"/>
            <consortium name="The Broad Institute Genome Sequencing Center for Infectious Disease"/>
            <person name="Wu L."/>
            <person name="Ma J."/>
        </authorList>
    </citation>
    <scope>NUCLEOTIDE SEQUENCE [LARGE SCALE GENOMIC DNA]</scope>
    <source>
        <strain evidence="2">JCM 1490</strain>
    </source>
</reference>
<dbReference type="Gene3D" id="3.40.190.10">
    <property type="entry name" value="Periplasmic binding protein-like II"/>
    <property type="match status" value="1"/>
</dbReference>
<keyword evidence="2" id="KW-1185">Reference proteome</keyword>
<dbReference type="InterPro" id="IPR050490">
    <property type="entry name" value="Bact_solute-bd_prot1"/>
</dbReference>
<evidence type="ECO:0000313" key="1">
    <source>
        <dbReference type="EMBL" id="MFC7406447.1"/>
    </source>
</evidence>
<dbReference type="InterPro" id="IPR006059">
    <property type="entry name" value="SBP"/>
</dbReference>
<dbReference type="EMBL" id="JBHTCQ010000003">
    <property type="protein sequence ID" value="MFC7406447.1"/>
    <property type="molecule type" value="Genomic_DNA"/>
</dbReference>
<accession>A0ABW2QER5</accession>
<organism evidence="1 2">
    <name type="scientific">Georgenia alba</name>
    <dbReference type="NCBI Taxonomy" id="2233858"/>
    <lineage>
        <taxon>Bacteria</taxon>
        <taxon>Bacillati</taxon>
        <taxon>Actinomycetota</taxon>
        <taxon>Actinomycetes</taxon>
        <taxon>Micrococcales</taxon>
        <taxon>Bogoriellaceae</taxon>
        <taxon>Georgenia</taxon>
    </lineage>
</organism>
<dbReference type="CDD" id="cd14748">
    <property type="entry name" value="PBP2_UgpB"/>
    <property type="match status" value="1"/>
</dbReference>
<sequence>MRPVDRRLVVPSRSMRLPSRRSVLTLGGLGLGAGVLAACGGPSLAGGGGGGGEEETGAATDWAGVEPATDLVFWSNHPGSTKDLEEEYIAAFTEETGINVSLVTAGANYDEVAQRFQAASGTDEIPDLVIASDVWWFRYMVNRQIVPVDDLFAHLEVDTDDYVETLYSDYVYDGQHYAAPYARSTPLFYYNKELWSQAGLPDRGPETWEELQEWAPALRDVVPGDGAPLGNGIGPSWSAWWFSNIIWGQGGAMSEEWTITLDTPEALAAGNFVRDMYNGENAFAGFGADTNADFAGGLYASLIASTGSLTGLLEAAPFELGTAYLPDGPVAGPNVPTGGTGIAIADKEPERQLAAAMFLKFITDTENTALFSETTGYMPVRTSAIEGETMSALYEETPQFRTSVNQLQEKTRVQDFVRVFTPGGDQIITDGLERIVLEGANAEDVFPNVTSELQRAYEENVEAYL</sequence>
<dbReference type="PANTHER" id="PTHR43649">
    <property type="entry name" value="ARABINOSE-BINDING PROTEIN-RELATED"/>
    <property type="match status" value="1"/>
</dbReference>
<gene>
    <name evidence="1" type="ORF">ACFQQL_15115</name>
</gene>
<dbReference type="InterPro" id="IPR006311">
    <property type="entry name" value="TAT_signal"/>
</dbReference>
<proteinExistence type="predicted"/>
<dbReference type="PANTHER" id="PTHR43649:SF30">
    <property type="entry name" value="ABC TRANSPORTER SUBSTRATE-BINDING PROTEIN"/>
    <property type="match status" value="1"/>
</dbReference>
<dbReference type="Pfam" id="PF13416">
    <property type="entry name" value="SBP_bac_8"/>
    <property type="match status" value="1"/>
</dbReference>
<evidence type="ECO:0000313" key="2">
    <source>
        <dbReference type="Proteomes" id="UP001596455"/>
    </source>
</evidence>
<protein>
    <submittedName>
        <fullName evidence="1">ABC transporter substrate-binding protein</fullName>
    </submittedName>
</protein>
<dbReference type="PROSITE" id="PS51318">
    <property type="entry name" value="TAT"/>
    <property type="match status" value="1"/>
</dbReference>
<dbReference type="RefSeq" id="WP_382395853.1">
    <property type="nucleotide sequence ID" value="NZ_JBHTCQ010000003.1"/>
</dbReference>
<dbReference type="SUPFAM" id="SSF53850">
    <property type="entry name" value="Periplasmic binding protein-like II"/>
    <property type="match status" value="1"/>
</dbReference>